<name>A0ABU3R4L8_9GAMM</name>
<dbReference type="InterPro" id="IPR014710">
    <property type="entry name" value="RmlC-like_jellyroll"/>
</dbReference>
<dbReference type="Gene3D" id="2.60.120.10">
    <property type="entry name" value="Jelly Rolls"/>
    <property type="match status" value="1"/>
</dbReference>
<dbReference type="Pfam" id="PF00027">
    <property type="entry name" value="cNMP_binding"/>
    <property type="match status" value="1"/>
</dbReference>
<dbReference type="PRINTS" id="PR00103">
    <property type="entry name" value="CAMPKINASE"/>
</dbReference>
<dbReference type="CDD" id="cd00038">
    <property type="entry name" value="CAP_ED"/>
    <property type="match status" value="1"/>
</dbReference>
<dbReference type="PANTHER" id="PTHR11635:SF152">
    <property type="entry name" value="CAMP-DEPENDENT PROTEIN KINASE TYPE I REGULATORY SUBUNIT-RELATED"/>
    <property type="match status" value="1"/>
</dbReference>
<evidence type="ECO:0000259" key="1">
    <source>
        <dbReference type="PROSITE" id="PS50042"/>
    </source>
</evidence>
<dbReference type="PROSITE" id="PS50042">
    <property type="entry name" value="CNMP_BINDING_3"/>
    <property type="match status" value="1"/>
</dbReference>
<dbReference type="Proteomes" id="UP001257914">
    <property type="component" value="Unassembled WGS sequence"/>
</dbReference>
<keyword evidence="3" id="KW-1185">Reference proteome</keyword>
<organism evidence="2 3">
    <name type="scientific">Psychrosphaera aquimarina</name>
    <dbReference type="NCBI Taxonomy" id="2044854"/>
    <lineage>
        <taxon>Bacteria</taxon>
        <taxon>Pseudomonadati</taxon>
        <taxon>Pseudomonadota</taxon>
        <taxon>Gammaproteobacteria</taxon>
        <taxon>Alteromonadales</taxon>
        <taxon>Pseudoalteromonadaceae</taxon>
        <taxon>Psychrosphaera</taxon>
    </lineage>
</organism>
<dbReference type="InterPro" id="IPR018488">
    <property type="entry name" value="cNMP-bd_CS"/>
</dbReference>
<evidence type="ECO:0000313" key="3">
    <source>
        <dbReference type="Proteomes" id="UP001257914"/>
    </source>
</evidence>
<feature type="domain" description="Cyclic nucleotide-binding" evidence="1">
    <location>
        <begin position="21"/>
        <end position="121"/>
    </location>
</feature>
<dbReference type="EMBL" id="JAWCUA010000010">
    <property type="protein sequence ID" value="MDU0114625.1"/>
    <property type="molecule type" value="Genomic_DNA"/>
</dbReference>
<dbReference type="PROSITE" id="PS00888">
    <property type="entry name" value="CNMP_BINDING_1"/>
    <property type="match status" value="1"/>
</dbReference>
<dbReference type="InterPro" id="IPR050503">
    <property type="entry name" value="cAMP-dep_PK_reg_su-like"/>
</dbReference>
<dbReference type="PANTHER" id="PTHR11635">
    <property type="entry name" value="CAMP-DEPENDENT PROTEIN KINASE REGULATORY CHAIN"/>
    <property type="match status" value="1"/>
</dbReference>
<gene>
    <name evidence="2" type="ORF">RT723_16850</name>
</gene>
<dbReference type="SMART" id="SM00100">
    <property type="entry name" value="cNMP"/>
    <property type="match status" value="1"/>
</dbReference>
<reference evidence="2 3" key="1">
    <citation type="submission" date="2023-10" db="EMBL/GenBank/DDBJ databases">
        <title>Psychrosphaera aquimaarina strain SW33 isolated from seawater.</title>
        <authorList>
            <person name="Bayburt H."/>
            <person name="Kim J.M."/>
            <person name="Choi B.J."/>
            <person name="Jeon C.O."/>
        </authorList>
    </citation>
    <scope>NUCLEOTIDE SEQUENCE [LARGE SCALE GENOMIC DNA]</scope>
    <source>
        <strain evidence="2 3">KCTC 52743</strain>
    </source>
</reference>
<dbReference type="InterPro" id="IPR018490">
    <property type="entry name" value="cNMP-bd_dom_sf"/>
</dbReference>
<dbReference type="SUPFAM" id="SSF51206">
    <property type="entry name" value="cAMP-binding domain-like"/>
    <property type="match status" value="1"/>
</dbReference>
<comment type="caution">
    <text evidence="2">The sequence shown here is derived from an EMBL/GenBank/DDBJ whole genome shotgun (WGS) entry which is preliminary data.</text>
</comment>
<protein>
    <submittedName>
        <fullName evidence="2">Cyclic nucleotide-binding domain-containing protein</fullName>
    </submittedName>
</protein>
<dbReference type="RefSeq" id="WP_315948301.1">
    <property type="nucleotide sequence ID" value="NZ_JAWCUA010000010.1"/>
</dbReference>
<proteinExistence type="predicted"/>
<evidence type="ECO:0000313" key="2">
    <source>
        <dbReference type="EMBL" id="MDU0114625.1"/>
    </source>
</evidence>
<sequence length="153" mass="17562">MIEIKHLSPLKLSELMNRLDFFRALEPIDKKHLVEKHLIKVRSYRQGEYLIEYGEHGDEFFMLMAGILDVKTANGNKVAEIEPGQVFGEVAFILNEKRTASIVASEDVVVMLLDHKTLKMMPVNVRDKIKDKLIAGLVNRVSELNSKLERFIL</sequence>
<accession>A0ABU3R4L8</accession>
<dbReference type="InterPro" id="IPR000595">
    <property type="entry name" value="cNMP-bd_dom"/>
</dbReference>